<dbReference type="Proteomes" id="UP001529369">
    <property type="component" value="Unassembled WGS sequence"/>
</dbReference>
<protein>
    <submittedName>
        <fullName evidence="1">Uncharacterized protein</fullName>
    </submittedName>
</protein>
<reference evidence="2" key="1">
    <citation type="journal article" date="2019" name="Int. J. Syst. Evol. Microbiol.">
        <title>The Global Catalogue of Microorganisms (GCM) 10K type strain sequencing project: providing services to taxonomists for standard genome sequencing and annotation.</title>
        <authorList>
            <consortium name="The Broad Institute Genomics Platform"/>
            <consortium name="The Broad Institute Genome Sequencing Center for Infectious Disease"/>
            <person name="Wu L."/>
            <person name="Ma J."/>
        </authorList>
    </citation>
    <scope>NUCLEOTIDE SEQUENCE [LARGE SCALE GENOMIC DNA]</scope>
    <source>
        <strain evidence="2">CECT 7131</strain>
    </source>
</reference>
<dbReference type="EMBL" id="JAUFPN010000298">
    <property type="protein sequence ID" value="MDN3568637.1"/>
    <property type="molecule type" value="Genomic_DNA"/>
</dbReference>
<keyword evidence="2" id="KW-1185">Reference proteome</keyword>
<sequence>MTMLQSDPPPGGAPTREFIVRAERVGRLPKPWIWAIYEGNRPDALHRSSRCYRSAEDAWTVGNKMLVMLGRHGWRKAQGPTPEEQKVCDAAMA</sequence>
<dbReference type="RefSeq" id="WP_290320742.1">
    <property type="nucleotide sequence ID" value="NZ_JAUFPN010000298.1"/>
</dbReference>
<comment type="caution">
    <text evidence="1">The sequence shown here is derived from an EMBL/GenBank/DDBJ whole genome shotgun (WGS) entry which is preliminary data.</text>
</comment>
<gene>
    <name evidence="1" type="ORF">QWZ14_30045</name>
</gene>
<evidence type="ECO:0000313" key="1">
    <source>
        <dbReference type="EMBL" id="MDN3568637.1"/>
    </source>
</evidence>
<name>A0ABT8AFN2_9PROT</name>
<evidence type="ECO:0000313" key="2">
    <source>
        <dbReference type="Proteomes" id="UP001529369"/>
    </source>
</evidence>
<proteinExistence type="predicted"/>
<accession>A0ABT8AFN2</accession>
<organism evidence="1 2">
    <name type="scientific">Paeniroseomonas aquatica</name>
    <dbReference type="NCBI Taxonomy" id="373043"/>
    <lineage>
        <taxon>Bacteria</taxon>
        <taxon>Pseudomonadati</taxon>
        <taxon>Pseudomonadota</taxon>
        <taxon>Alphaproteobacteria</taxon>
        <taxon>Acetobacterales</taxon>
        <taxon>Acetobacteraceae</taxon>
        <taxon>Paeniroseomonas</taxon>
    </lineage>
</organism>